<reference evidence="2 3" key="1">
    <citation type="submission" date="2016-10" db="EMBL/GenBank/DDBJ databases">
        <authorList>
            <person name="de Groot N.N."/>
        </authorList>
    </citation>
    <scope>NUCLEOTIDE SEQUENCE [LARGE SCALE GENOMIC DNA]</scope>
    <source>
        <strain evidence="2 3">CGMCC 1.10331</strain>
    </source>
</reference>
<sequence>MTRVCFVGSEDVDVQYELLSRETAREALSTYQRYAPFENSLAVDTVSLGAAVSLCNDLNWYLVRFVDLALVREPSIAADEWLSRSLAAAVRDGDVRPGETGERLAIYGVEEGRLVEPMYVTRRPDGTVPGYDLREVEETVTVRVTGEEFDAA</sequence>
<dbReference type="Pfam" id="PF19120">
    <property type="entry name" value="DUF5804"/>
    <property type="match status" value="1"/>
</dbReference>
<evidence type="ECO:0000313" key="1">
    <source>
        <dbReference type="EMBL" id="QCC48308.1"/>
    </source>
</evidence>
<dbReference type="KEGG" id="hlm:DV707_11905"/>
<evidence type="ECO:0000313" key="3">
    <source>
        <dbReference type="Proteomes" id="UP000236740"/>
    </source>
</evidence>
<protein>
    <submittedName>
        <fullName evidence="2">Uncharacterized protein</fullName>
    </submittedName>
</protein>
<gene>
    <name evidence="1" type="ORF">DV707_11905</name>
    <name evidence="2" type="ORF">SAMN04488133_1753</name>
</gene>
<evidence type="ECO:0000313" key="4">
    <source>
        <dbReference type="Proteomes" id="UP000296733"/>
    </source>
</evidence>
<evidence type="ECO:0000313" key="2">
    <source>
        <dbReference type="EMBL" id="SEG28447.1"/>
    </source>
</evidence>
<dbReference type="GeneID" id="39858808"/>
<dbReference type="AlphaFoldDB" id="A0A1H5YYB8"/>
<organism evidence="2 3">
    <name type="scientific">Halobellus limi</name>
    <dbReference type="NCBI Taxonomy" id="699433"/>
    <lineage>
        <taxon>Archaea</taxon>
        <taxon>Methanobacteriati</taxon>
        <taxon>Methanobacteriota</taxon>
        <taxon>Stenosarchaea group</taxon>
        <taxon>Halobacteria</taxon>
        <taxon>Halobacteriales</taxon>
        <taxon>Haloferacaceae</taxon>
        <taxon>Halobellus</taxon>
    </lineage>
</organism>
<proteinExistence type="predicted"/>
<dbReference type="EMBL" id="FNVN01000002">
    <property type="protein sequence ID" value="SEG28447.1"/>
    <property type="molecule type" value="Genomic_DNA"/>
</dbReference>
<dbReference type="RefSeq" id="WP_103991489.1">
    <property type="nucleotide sequence ID" value="NZ_CP031311.1"/>
</dbReference>
<dbReference type="Proteomes" id="UP000296733">
    <property type="component" value="Chromosome"/>
</dbReference>
<accession>A0A1H5YYB8</accession>
<dbReference type="Proteomes" id="UP000236740">
    <property type="component" value="Unassembled WGS sequence"/>
</dbReference>
<dbReference type="EMBL" id="CP031311">
    <property type="protein sequence ID" value="QCC48308.1"/>
    <property type="molecule type" value="Genomic_DNA"/>
</dbReference>
<reference evidence="1 4" key="2">
    <citation type="journal article" date="2019" name="Nat. Commun.">
        <title>A new type of DNA phosphorothioation-based antiviral system in archaea.</title>
        <authorList>
            <person name="Xiong L."/>
            <person name="Liu S."/>
            <person name="Chen S."/>
            <person name="Xiao Y."/>
            <person name="Zhu B."/>
            <person name="Gao Y."/>
            <person name="Zhang Y."/>
            <person name="Chen B."/>
            <person name="Luo J."/>
            <person name="Deng Z."/>
            <person name="Chen X."/>
            <person name="Wang L."/>
            <person name="Chen S."/>
        </authorList>
    </citation>
    <scope>NUCLEOTIDE SEQUENCE [LARGE SCALE GENOMIC DNA]</scope>
    <source>
        <strain evidence="1 4">CGMCC 1.10331</strain>
    </source>
</reference>
<dbReference type="InterPro" id="IPR043827">
    <property type="entry name" value="DUF5804"/>
</dbReference>
<dbReference type="OrthoDB" id="170224at2157"/>
<keyword evidence="3" id="KW-1185">Reference proteome</keyword>
<name>A0A1H5YYB8_9EURY</name>